<sequence>MIGIEDIYKVIVATTPLYVALILGYGCVKWWHIFTNDQCDAINLLVCYITLPLFTFEFTANVDPFAWNFVLIGADAISKVIIVGVLALWVKFSSKGSYGWSITSFSLSTLTNSLVVGVPLLQAMYGPSAVDLVVQLSVVQAIIWLTLLLFVLEFRRTQIGCMESDQEIQVGDKDLEGDMSDGDIGVGPSFCYVMMKVWLKLAMNPNSYACIVGITWACVANRWHLEMPSILEGSILIMSRAGTGTAMFSMGLFMARQKKVVACGSSLTALGMVLKFVAGPAAMAIACLAVGLHGDVLRVAIIQAALPQSITSFIYAKEYGLHADVLSTAVIFGMLVSLPLLIGYYAILAFLH</sequence>
<dbReference type="GO" id="GO:0010329">
    <property type="term" value="F:auxin efflux transmembrane transporter activity"/>
    <property type="evidence" value="ECO:0007669"/>
    <property type="project" value="TreeGrafter"/>
</dbReference>
<dbReference type="AlphaFoldDB" id="A0AAD8MPE8"/>
<dbReference type="PANTHER" id="PTHR31752:SF2">
    <property type="entry name" value="AUXIN EFFLUX CARRIER COMPONENT 5"/>
    <property type="match status" value="1"/>
</dbReference>
<comment type="similarity">
    <text evidence="2 8">Belongs to the auxin efflux carrier (TC 2.A.69.1) family.</text>
</comment>
<dbReference type="InterPro" id="IPR004776">
    <property type="entry name" value="Mem_transp_PIN-like"/>
</dbReference>
<feature type="transmembrane region" description="Helical" evidence="8">
    <location>
        <begin position="40"/>
        <end position="59"/>
    </location>
</feature>
<dbReference type="NCBIfam" id="TIGR00946">
    <property type="entry name" value="2a69"/>
    <property type="match status" value="1"/>
</dbReference>
<feature type="transmembrane region" description="Helical" evidence="8">
    <location>
        <begin position="205"/>
        <end position="223"/>
    </location>
</feature>
<dbReference type="InterPro" id="IPR014024">
    <property type="entry name" value="Auxin_eff_plant"/>
</dbReference>
<feature type="transmembrane region" description="Helical" evidence="8">
    <location>
        <begin position="102"/>
        <end position="121"/>
    </location>
</feature>
<comment type="subcellular location">
    <subcellularLocation>
        <location evidence="1 8">Membrane</location>
        <topology evidence="1 8">Multi-pass membrane protein</topology>
    </subcellularLocation>
</comment>
<dbReference type="Proteomes" id="UP001237642">
    <property type="component" value="Unassembled WGS sequence"/>
</dbReference>
<dbReference type="Pfam" id="PF03547">
    <property type="entry name" value="Mem_trans"/>
    <property type="match status" value="1"/>
</dbReference>
<feature type="transmembrane region" description="Helical" evidence="8">
    <location>
        <begin position="6"/>
        <end position="28"/>
    </location>
</feature>
<comment type="caution">
    <text evidence="8">Lacks conserved residue(s) required for the propagation of feature annotation.</text>
</comment>
<accession>A0AAD8MPE8</accession>
<evidence type="ECO:0000256" key="4">
    <source>
        <dbReference type="ARBA" id="ARBA00022692"/>
    </source>
</evidence>
<evidence type="ECO:0000313" key="10">
    <source>
        <dbReference type="Proteomes" id="UP001237642"/>
    </source>
</evidence>
<keyword evidence="7 8" id="KW-0927">Auxin signaling pathway</keyword>
<feature type="transmembrane region" description="Helical" evidence="8">
    <location>
        <begin position="65"/>
        <end position="90"/>
    </location>
</feature>
<evidence type="ECO:0000256" key="5">
    <source>
        <dbReference type="ARBA" id="ARBA00022989"/>
    </source>
</evidence>
<evidence type="ECO:0000256" key="7">
    <source>
        <dbReference type="ARBA" id="ARBA00023294"/>
    </source>
</evidence>
<feature type="transmembrane region" description="Helical" evidence="8">
    <location>
        <begin position="267"/>
        <end position="291"/>
    </location>
</feature>
<organism evidence="9 10">
    <name type="scientific">Heracleum sosnowskyi</name>
    <dbReference type="NCBI Taxonomy" id="360622"/>
    <lineage>
        <taxon>Eukaryota</taxon>
        <taxon>Viridiplantae</taxon>
        <taxon>Streptophyta</taxon>
        <taxon>Embryophyta</taxon>
        <taxon>Tracheophyta</taxon>
        <taxon>Spermatophyta</taxon>
        <taxon>Magnoliopsida</taxon>
        <taxon>eudicotyledons</taxon>
        <taxon>Gunneridae</taxon>
        <taxon>Pentapetalae</taxon>
        <taxon>asterids</taxon>
        <taxon>campanulids</taxon>
        <taxon>Apiales</taxon>
        <taxon>Apiaceae</taxon>
        <taxon>Apioideae</taxon>
        <taxon>apioid superclade</taxon>
        <taxon>Tordylieae</taxon>
        <taxon>Tordyliinae</taxon>
        <taxon>Heracleum</taxon>
    </lineage>
</organism>
<feature type="transmembrane region" description="Helical" evidence="8">
    <location>
        <begin position="235"/>
        <end position="255"/>
    </location>
</feature>
<feature type="transmembrane region" description="Helical" evidence="8">
    <location>
        <begin position="328"/>
        <end position="351"/>
    </location>
</feature>
<gene>
    <name evidence="9" type="ORF">POM88_025977</name>
</gene>
<keyword evidence="3 8" id="KW-0813">Transport</keyword>
<evidence type="ECO:0000256" key="3">
    <source>
        <dbReference type="ARBA" id="ARBA00022448"/>
    </source>
</evidence>
<feature type="transmembrane region" description="Helical" evidence="8">
    <location>
        <begin position="133"/>
        <end position="152"/>
    </location>
</feature>
<dbReference type="EMBL" id="JAUIZM010000006">
    <property type="protein sequence ID" value="KAK1379233.1"/>
    <property type="molecule type" value="Genomic_DNA"/>
</dbReference>
<keyword evidence="6 8" id="KW-0472">Membrane</keyword>
<evidence type="ECO:0000313" key="9">
    <source>
        <dbReference type="EMBL" id="KAK1379233.1"/>
    </source>
</evidence>
<keyword evidence="5 8" id="KW-1133">Transmembrane helix</keyword>
<evidence type="ECO:0000256" key="2">
    <source>
        <dbReference type="ARBA" id="ARBA00009177"/>
    </source>
</evidence>
<dbReference type="InterPro" id="IPR051107">
    <property type="entry name" value="Auxin_Efflux_Carrier"/>
</dbReference>
<dbReference type="GO" id="GO:0005886">
    <property type="term" value="C:plasma membrane"/>
    <property type="evidence" value="ECO:0007669"/>
    <property type="project" value="TreeGrafter"/>
</dbReference>
<proteinExistence type="inferred from homology"/>
<evidence type="ECO:0000256" key="6">
    <source>
        <dbReference type="ARBA" id="ARBA00023136"/>
    </source>
</evidence>
<protein>
    <recommendedName>
        <fullName evidence="8">Auxin efflux carrier component</fullName>
    </recommendedName>
</protein>
<dbReference type="PANTHER" id="PTHR31752">
    <property type="entry name" value="AUXIN EFFLUX CARRIER COMPONENT 1B-RELATED"/>
    <property type="match status" value="1"/>
</dbReference>
<reference evidence="9" key="2">
    <citation type="submission" date="2023-05" db="EMBL/GenBank/DDBJ databases">
        <authorList>
            <person name="Schelkunov M.I."/>
        </authorList>
    </citation>
    <scope>NUCLEOTIDE SEQUENCE</scope>
    <source>
        <strain evidence="9">Hsosn_3</strain>
        <tissue evidence="9">Leaf</tissue>
    </source>
</reference>
<reference evidence="9" key="1">
    <citation type="submission" date="2023-02" db="EMBL/GenBank/DDBJ databases">
        <title>Genome of toxic invasive species Heracleum sosnowskyi carries increased number of genes despite the absence of recent whole-genome duplications.</title>
        <authorList>
            <person name="Schelkunov M."/>
            <person name="Shtratnikova V."/>
            <person name="Makarenko M."/>
            <person name="Klepikova A."/>
            <person name="Omelchenko D."/>
            <person name="Novikova G."/>
            <person name="Obukhova E."/>
            <person name="Bogdanov V."/>
            <person name="Penin A."/>
            <person name="Logacheva M."/>
        </authorList>
    </citation>
    <scope>NUCLEOTIDE SEQUENCE</scope>
    <source>
        <strain evidence="9">Hsosn_3</strain>
        <tissue evidence="9">Leaf</tissue>
    </source>
</reference>
<evidence type="ECO:0000256" key="8">
    <source>
        <dbReference type="RuleBase" id="RU362108"/>
    </source>
</evidence>
<keyword evidence="10" id="KW-1185">Reference proteome</keyword>
<keyword evidence="4 8" id="KW-0812">Transmembrane</keyword>
<evidence type="ECO:0000256" key="1">
    <source>
        <dbReference type="ARBA" id="ARBA00004141"/>
    </source>
</evidence>
<comment type="caution">
    <text evidence="9">The sequence shown here is derived from an EMBL/GenBank/DDBJ whole genome shotgun (WGS) entry which is preliminary data.</text>
</comment>
<dbReference type="GO" id="GO:0009926">
    <property type="term" value="P:auxin polar transport"/>
    <property type="evidence" value="ECO:0007669"/>
    <property type="project" value="TreeGrafter"/>
</dbReference>
<dbReference type="GO" id="GO:0009734">
    <property type="term" value="P:auxin-activated signaling pathway"/>
    <property type="evidence" value="ECO:0007669"/>
    <property type="project" value="UniProtKB-UniRule"/>
</dbReference>
<comment type="function">
    <text evidence="8">May act as a component of the auxin efflux carrier.</text>
</comment>
<dbReference type="GO" id="GO:0005783">
    <property type="term" value="C:endoplasmic reticulum"/>
    <property type="evidence" value="ECO:0007669"/>
    <property type="project" value="TreeGrafter"/>
</dbReference>
<name>A0AAD8MPE8_9APIA</name>